<evidence type="ECO:0000259" key="2">
    <source>
        <dbReference type="Pfam" id="PF24883"/>
    </source>
</evidence>
<accession>A0AAD9MT75</accession>
<dbReference type="Proteomes" id="UP001208570">
    <property type="component" value="Unassembled WGS sequence"/>
</dbReference>
<keyword evidence="1" id="KW-0677">Repeat</keyword>
<reference evidence="3" key="1">
    <citation type="journal article" date="2023" name="Mol. Biol. Evol.">
        <title>Third-Generation Sequencing Reveals the Adaptive Role of the Epigenome in Three Deep-Sea Polychaetes.</title>
        <authorList>
            <person name="Perez M."/>
            <person name="Aroh O."/>
            <person name="Sun Y."/>
            <person name="Lan Y."/>
            <person name="Juniper S.K."/>
            <person name="Young C.R."/>
            <person name="Angers B."/>
            <person name="Qian P.Y."/>
        </authorList>
    </citation>
    <scope>NUCLEOTIDE SEQUENCE</scope>
    <source>
        <strain evidence="3">P08H-3</strain>
    </source>
</reference>
<evidence type="ECO:0000313" key="3">
    <source>
        <dbReference type="EMBL" id="KAK2142119.1"/>
    </source>
</evidence>
<dbReference type="EMBL" id="JAODUP010000995">
    <property type="protein sequence ID" value="KAK2142119.1"/>
    <property type="molecule type" value="Genomic_DNA"/>
</dbReference>
<organism evidence="3 4">
    <name type="scientific">Paralvinella palmiformis</name>
    <dbReference type="NCBI Taxonomy" id="53620"/>
    <lineage>
        <taxon>Eukaryota</taxon>
        <taxon>Metazoa</taxon>
        <taxon>Spiralia</taxon>
        <taxon>Lophotrochozoa</taxon>
        <taxon>Annelida</taxon>
        <taxon>Polychaeta</taxon>
        <taxon>Sedentaria</taxon>
        <taxon>Canalipalpata</taxon>
        <taxon>Terebellida</taxon>
        <taxon>Terebelliformia</taxon>
        <taxon>Alvinellidae</taxon>
        <taxon>Paralvinella</taxon>
    </lineage>
</organism>
<dbReference type="InterPro" id="IPR027417">
    <property type="entry name" value="P-loop_NTPase"/>
</dbReference>
<dbReference type="Pfam" id="PF24883">
    <property type="entry name" value="NPHP3_N"/>
    <property type="match status" value="1"/>
</dbReference>
<dbReference type="Gene3D" id="3.40.50.300">
    <property type="entry name" value="P-loop containing nucleotide triphosphate hydrolases"/>
    <property type="match status" value="1"/>
</dbReference>
<evidence type="ECO:0000256" key="1">
    <source>
        <dbReference type="ARBA" id="ARBA00022737"/>
    </source>
</evidence>
<evidence type="ECO:0000313" key="4">
    <source>
        <dbReference type="Proteomes" id="UP001208570"/>
    </source>
</evidence>
<name>A0AAD9MT75_9ANNE</name>
<dbReference type="PANTHER" id="PTHR10039:SF17">
    <property type="entry name" value="FUNGAL STAND N-TERMINAL GOODBYE DOMAIN-CONTAINING PROTEIN-RELATED"/>
    <property type="match status" value="1"/>
</dbReference>
<dbReference type="SUPFAM" id="SSF52540">
    <property type="entry name" value="P-loop containing nucleoside triphosphate hydrolases"/>
    <property type="match status" value="1"/>
</dbReference>
<dbReference type="PANTHER" id="PTHR10039">
    <property type="entry name" value="AMELOGENIN"/>
    <property type="match status" value="1"/>
</dbReference>
<feature type="domain" description="Nephrocystin 3-like N-terminal" evidence="2">
    <location>
        <begin position="271"/>
        <end position="443"/>
    </location>
</feature>
<protein>
    <recommendedName>
        <fullName evidence="2">Nephrocystin 3-like N-terminal domain-containing protein</fullName>
    </recommendedName>
</protein>
<dbReference type="AlphaFoldDB" id="A0AAD9MT75"/>
<proteinExistence type="predicted"/>
<dbReference type="InterPro" id="IPR056884">
    <property type="entry name" value="NPHP3-like_N"/>
</dbReference>
<sequence>MASTRFEVGGSTSKLLVALRPVETEISWSTEVIKAFDLINTIYTLYNEVEEVTRAVYDMIQKVKDFETFISIDIVRHIALRNGRRPYYLLRAVSLLQRTLDAVQTLDVMDESSPGPWPDRYWHHLAAEIQATLTEYGFSTTMCAIYDVDEAGKKLDAVNVKLDKIKKSIRQGGDSDVSVTILDLYGAAADYNGIGQSMTMNNIEKMAARFEKTKDEIARLVADFCASYVESKSNLFLRYLAGQFLLQKAFVDRLQHSDSGIIIGQHMIHPGTRGWLMERFNQWLTNDNKRLIVIAGKQGSGKTAFASAICKLYGQHQVACHFFGDARHPGAASNRLNGLIQNLAYDLCHSLPEYLNYLDDRIGSVDMGGLLNEDWRMNYDTLLKRPLQFLYGKGKSKGSDRRPLIVIDALDECLEADWKDLRAFVAAFLADLSTSFCLFVTVRSKYLGELIPPLSPDDQDSTEGIRLEDRAWINWHIKDIEIYLSTSLGAILSGEDERGVPKHAKADTMTLQNAIDELLKASSGRFDYAVELMESFAAEMGGSGQFLSSLKKSMVPVRLRHGDLFERKVGDFASPYRAYRDKEGRSGKVDKESLVDTLSVIAWTHPCFLCYYFGHQSWKSTDYVLNLWITCVCWMFPSVFALQP</sequence>
<gene>
    <name evidence="3" type="ORF">LSH36_995g01101</name>
</gene>
<keyword evidence="4" id="KW-1185">Reference proteome</keyword>
<comment type="caution">
    <text evidence="3">The sequence shown here is derived from an EMBL/GenBank/DDBJ whole genome shotgun (WGS) entry which is preliminary data.</text>
</comment>